<feature type="transmembrane region" description="Helical" evidence="10">
    <location>
        <begin position="672"/>
        <end position="693"/>
    </location>
</feature>
<dbReference type="InterPro" id="IPR050352">
    <property type="entry name" value="ABCG_transporters"/>
</dbReference>
<dbReference type="SMART" id="SM00382">
    <property type="entry name" value="AAA"/>
    <property type="match status" value="2"/>
</dbReference>
<dbReference type="InterPro" id="IPR013525">
    <property type="entry name" value="ABC2_TM"/>
</dbReference>
<feature type="transmembrane region" description="Helical" evidence="10">
    <location>
        <begin position="1268"/>
        <end position="1290"/>
    </location>
</feature>
<feature type="transmembrane region" description="Helical" evidence="10">
    <location>
        <begin position="1302"/>
        <end position="1325"/>
    </location>
</feature>
<dbReference type="Pfam" id="PF15013">
    <property type="entry name" value="CCSMST1"/>
    <property type="match status" value="1"/>
</dbReference>
<dbReference type="InterPro" id="IPR027417">
    <property type="entry name" value="P-loop_NTPase"/>
</dbReference>
<feature type="transmembrane region" description="Helical" evidence="10">
    <location>
        <begin position="1331"/>
        <end position="1347"/>
    </location>
</feature>
<evidence type="ECO:0000256" key="10">
    <source>
        <dbReference type="SAM" id="Phobius"/>
    </source>
</evidence>
<dbReference type="GO" id="GO:0016020">
    <property type="term" value="C:membrane"/>
    <property type="evidence" value="ECO:0007669"/>
    <property type="project" value="UniProtKB-SubCell"/>
</dbReference>
<proteinExistence type="inferred from homology"/>
<protein>
    <submittedName>
        <fullName evidence="12">Lariat debranching enzyme, variant 3</fullName>
    </submittedName>
</protein>
<evidence type="ECO:0000256" key="9">
    <source>
        <dbReference type="SAM" id="Coils"/>
    </source>
</evidence>
<evidence type="ECO:0000313" key="13">
    <source>
        <dbReference type="Proteomes" id="UP000790347"/>
    </source>
</evidence>
<feature type="transmembrane region" description="Helical" evidence="10">
    <location>
        <begin position="1228"/>
        <end position="1248"/>
    </location>
</feature>
<comment type="caution">
    <text evidence="12">The sequence shown here is derived from an EMBL/GenBank/DDBJ whole genome shotgun (WGS) entry which is preliminary data.</text>
</comment>
<feature type="transmembrane region" description="Helical" evidence="10">
    <location>
        <begin position="598"/>
        <end position="625"/>
    </location>
</feature>
<keyword evidence="7 10" id="KW-1133">Transmembrane helix</keyword>
<name>A0A922KVP3_DERFA</name>
<evidence type="ECO:0000259" key="11">
    <source>
        <dbReference type="PROSITE" id="PS50893"/>
    </source>
</evidence>
<dbReference type="Proteomes" id="UP000790347">
    <property type="component" value="Unassembled WGS sequence"/>
</dbReference>
<reference evidence="12" key="1">
    <citation type="submission" date="2013-05" db="EMBL/GenBank/DDBJ databases">
        <authorList>
            <person name="Yim A.K.Y."/>
            <person name="Chan T.F."/>
            <person name="Ji K.M."/>
            <person name="Liu X.Y."/>
            <person name="Zhou J.W."/>
            <person name="Li R.Q."/>
            <person name="Yang K.Y."/>
            <person name="Li J."/>
            <person name="Li M."/>
            <person name="Law P.T.W."/>
            <person name="Wu Y.L."/>
            <person name="Cai Z.L."/>
            <person name="Qin H."/>
            <person name="Bao Y."/>
            <person name="Leung R.K.K."/>
            <person name="Ng P.K.S."/>
            <person name="Zou J."/>
            <person name="Zhong X.J."/>
            <person name="Ran P.X."/>
            <person name="Zhong N.S."/>
            <person name="Liu Z.G."/>
            <person name="Tsui S.K.W."/>
        </authorList>
    </citation>
    <scope>NUCLEOTIDE SEQUENCE</scope>
    <source>
        <strain evidence="12">Derf</strain>
        <tissue evidence="12">Whole organism</tissue>
    </source>
</reference>
<evidence type="ECO:0000256" key="2">
    <source>
        <dbReference type="ARBA" id="ARBA00005814"/>
    </source>
</evidence>
<feature type="transmembrane region" description="Helical" evidence="10">
    <location>
        <begin position="754"/>
        <end position="773"/>
    </location>
</feature>
<dbReference type="InterPro" id="IPR017871">
    <property type="entry name" value="ABC_transporter-like_CS"/>
</dbReference>
<dbReference type="PROSITE" id="PS50893">
    <property type="entry name" value="ABC_TRANSPORTER_2"/>
    <property type="match status" value="2"/>
</dbReference>
<evidence type="ECO:0000256" key="7">
    <source>
        <dbReference type="ARBA" id="ARBA00022989"/>
    </source>
</evidence>
<evidence type="ECO:0000313" key="12">
    <source>
        <dbReference type="EMBL" id="KAH9496979.1"/>
    </source>
</evidence>
<keyword evidence="8 10" id="KW-0472">Membrane</keyword>
<feature type="coiled-coil region" evidence="9">
    <location>
        <begin position="136"/>
        <end position="163"/>
    </location>
</feature>
<evidence type="ECO:0000256" key="1">
    <source>
        <dbReference type="ARBA" id="ARBA00004141"/>
    </source>
</evidence>
<feature type="domain" description="ABC transporter" evidence="11">
    <location>
        <begin position="852"/>
        <end position="1087"/>
    </location>
</feature>
<sequence>MIHLKRIISVSLYPLQIIRQRTALTTNLLISNGHHRRLQSTKTENNNVEDDSKPIQYTKSKAFRYKAYENFREIENEESTVPPYNNIAIKLSFAIFLIYFLALREPNDIDDLLSRDLFEIVPELEIPMLEADMKRLEQQGINVDDLKQKLNELKHKINMMMSCDYNTLNISIAWRNLSYEVKDLFRNRKLILRQLNGHLNYQSLNGFLGPSGAGKTTLLNCLNGTLRSGITLDSEIYLNRKEQQTPVIRMIEQHVHETILGQLTIRQVLYYAFRFKNGRENLSQIDQHINKVINELLLDKNILDNKFEQCSGGEQKRVGIAQELMSLQQPSFLFIDEPTTGLDSNSALLVMQCLRRLVDHNDRLTILVSIHAPNSEMLNLFDKLYILSKNGVCIYSDEPKNLSISLETNCNSELSEEKPAIEEYLKVACHEFENELVRKLADTVVHDEQIRAPISQINGQLRFLDRGIQRNRKAFSMGDLFLQLYRMFDILLIIEYRKLIIQIILLALLSVILKSAFNPQMVTPETCMPINVYDNESYTKCVDKLNDEDYNAQYKAFMGHCTLDFALILIIVNIISFMKIFKVFCNEHRNQWYSLGTFYIAFSIVHFIELCFISSYIVVLLYFLIDHSYVDGHQMNWLRLGNMIYFRWMYDLYLQSLALLVCLIFSNYLEIAIVAGGFIVQTIHLLSGSLYNLEQMQNPTLKLLANIINSKVPVNGWLYSFYVLDRCDLEKEISYIMVDYGIDTNTIYSDVIKIFINIGIIRIVTVVLMFFRFSADLSTKKFSQSKNDQLKLINFDAEIDTNSEYVNSIDTKLEIEITRNKEDKELDFEKFTRGKIMIAWRSVTLFATTSIYEIRSVKDIKPDSKLILRNLNGQFRFGTLNALMGPSGAGKTSLLKVLNGQMKTRLSQESEFFLTKYCPTRVCYLTQEVSGHLMPGLTALQSLIYASRLKNAFEESSINHESIARNLLNELCMADSADNYVHKCSGGERKRLALGLELTSLRMPNLICIDEPTSGLDSNSAEVVIACLHRLAQLHNLTIIASVHQPNVKVLMMFDQLYVLAKGGVCVYSEKPTNIRKYLSRISTNGMMKNDIFPVEKLIKYSCLDHSNSFVQKLVNNANEIILKENPNEDTIFVMDGIPTNRNYFSLRHSFILICRYLNYFKGYQWIPFTILSILLIYQAKNLGSMFNAKIAQSSGCVDWDDDYNNTCTNEERNKELLDLKLNFVRNYAILFSVTLLLLIQTSFFFYYDIRFFWNEHRNGWYSAGVFYLTRIMIEWIQILVVSAIFDYIIDIYEPIKSGMYFWQWFFHFMAIISIQGAGYLVATMTNDDPITMAILLVGIGISNALLSNGGTPIRQLHYFYQFLSNFSPLRFAIEAIMVRLYGFGRCFPRQTPAILYKLRIDNDEYFYHCIIMIIINVLLYHSLAFIAIIIKSNPFDRRRRRAEKILEHHEKLEQINVAIPGLGCHHEFIIKRIEI</sequence>
<evidence type="ECO:0000256" key="5">
    <source>
        <dbReference type="ARBA" id="ARBA00022741"/>
    </source>
</evidence>
<organism evidence="12 13">
    <name type="scientific">Dermatophagoides farinae</name>
    <name type="common">American house dust mite</name>
    <dbReference type="NCBI Taxonomy" id="6954"/>
    <lineage>
        <taxon>Eukaryota</taxon>
        <taxon>Metazoa</taxon>
        <taxon>Ecdysozoa</taxon>
        <taxon>Arthropoda</taxon>
        <taxon>Chelicerata</taxon>
        <taxon>Arachnida</taxon>
        <taxon>Acari</taxon>
        <taxon>Acariformes</taxon>
        <taxon>Sarcoptiformes</taxon>
        <taxon>Astigmata</taxon>
        <taxon>Psoroptidia</taxon>
        <taxon>Analgoidea</taxon>
        <taxon>Pyroglyphidae</taxon>
        <taxon>Dermatophagoidinae</taxon>
        <taxon>Dermatophagoides</taxon>
    </lineage>
</organism>
<dbReference type="PANTHER" id="PTHR48041:SF91">
    <property type="entry name" value="ABC TRANSPORTER G FAMILY MEMBER 28"/>
    <property type="match status" value="1"/>
</dbReference>
<comment type="similarity">
    <text evidence="2">Belongs to the ABC transporter superfamily. ABCG family. Eye pigment precursor importer (TC 3.A.1.204) subfamily.</text>
</comment>
<dbReference type="InterPro" id="IPR029160">
    <property type="entry name" value="UQCC4"/>
</dbReference>
<dbReference type="EMBL" id="ASGP02000007">
    <property type="protein sequence ID" value="KAH9496979.1"/>
    <property type="molecule type" value="Genomic_DNA"/>
</dbReference>
<feature type="transmembrane region" description="Helical" evidence="10">
    <location>
        <begin position="499"/>
        <end position="517"/>
    </location>
</feature>
<evidence type="ECO:0000256" key="6">
    <source>
        <dbReference type="ARBA" id="ARBA00022840"/>
    </source>
</evidence>
<keyword evidence="9" id="KW-0175">Coiled coil</keyword>
<dbReference type="Pfam" id="PF00005">
    <property type="entry name" value="ABC_tran"/>
    <property type="match status" value="2"/>
</dbReference>
<evidence type="ECO:0000256" key="3">
    <source>
        <dbReference type="ARBA" id="ARBA00022448"/>
    </source>
</evidence>
<dbReference type="GO" id="GO:0005524">
    <property type="term" value="F:ATP binding"/>
    <property type="evidence" value="ECO:0007669"/>
    <property type="project" value="UniProtKB-KW"/>
</dbReference>
<reference evidence="12" key="2">
    <citation type="journal article" date="2022" name="Res Sq">
        <title>Comparative Genomics Reveals Insights into the Divergent Evolution of Astigmatic Mites and Household Pest Adaptations.</title>
        <authorList>
            <person name="Xiong Q."/>
            <person name="Wan A.T.-Y."/>
            <person name="Liu X.-Y."/>
            <person name="Fung C.S.-H."/>
            <person name="Xiao X."/>
            <person name="Malainual N."/>
            <person name="Hou J."/>
            <person name="Wang L."/>
            <person name="Wang M."/>
            <person name="Yang K."/>
            <person name="Cui Y."/>
            <person name="Leung E."/>
            <person name="Nong W."/>
            <person name="Shin S.-K."/>
            <person name="Au S."/>
            <person name="Jeong K.Y."/>
            <person name="Chew F.T."/>
            <person name="Hui J."/>
            <person name="Leung T.F."/>
            <person name="Tungtrongchitr A."/>
            <person name="Zhong N."/>
            <person name="Liu Z."/>
            <person name="Tsui S."/>
        </authorList>
    </citation>
    <scope>NUCLEOTIDE SEQUENCE</scope>
    <source>
        <strain evidence="12">Derf</strain>
        <tissue evidence="12">Whole organism</tissue>
    </source>
</reference>
<dbReference type="Pfam" id="PF01061">
    <property type="entry name" value="ABC2_membrane"/>
    <property type="match status" value="2"/>
</dbReference>
<gene>
    <name evidence="12" type="primary">DBR1_1</name>
    <name evidence="12" type="ORF">DERF_012998</name>
</gene>
<dbReference type="InterPro" id="IPR003439">
    <property type="entry name" value="ABC_transporter-like_ATP-bd"/>
</dbReference>
<dbReference type="Gene3D" id="3.40.50.300">
    <property type="entry name" value="P-loop containing nucleotide triphosphate hydrolases"/>
    <property type="match status" value="2"/>
</dbReference>
<keyword evidence="6" id="KW-0067">ATP-binding</keyword>
<dbReference type="GO" id="GO:0016887">
    <property type="term" value="F:ATP hydrolysis activity"/>
    <property type="evidence" value="ECO:0007669"/>
    <property type="project" value="InterPro"/>
</dbReference>
<keyword evidence="3" id="KW-0813">Transport</keyword>
<keyword evidence="4 10" id="KW-0812">Transmembrane</keyword>
<dbReference type="InterPro" id="IPR003593">
    <property type="entry name" value="AAA+_ATPase"/>
</dbReference>
<dbReference type="GO" id="GO:0140359">
    <property type="term" value="F:ABC-type transporter activity"/>
    <property type="evidence" value="ECO:0007669"/>
    <property type="project" value="InterPro"/>
</dbReference>
<dbReference type="PANTHER" id="PTHR48041">
    <property type="entry name" value="ABC TRANSPORTER G FAMILY MEMBER 28"/>
    <property type="match status" value="1"/>
</dbReference>
<feature type="transmembrane region" description="Helical" evidence="10">
    <location>
        <begin position="1406"/>
        <end position="1431"/>
    </location>
</feature>
<dbReference type="PROSITE" id="PS00211">
    <property type="entry name" value="ABC_TRANSPORTER_1"/>
    <property type="match status" value="2"/>
</dbReference>
<dbReference type="SUPFAM" id="SSF52540">
    <property type="entry name" value="P-loop containing nucleoside triphosphate hydrolases"/>
    <property type="match status" value="2"/>
</dbReference>
<comment type="subcellular location">
    <subcellularLocation>
        <location evidence="1">Membrane</location>
        <topology evidence="1">Multi-pass membrane protein</topology>
    </subcellularLocation>
</comment>
<keyword evidence="5" id="KW-0547">Nucleotide-binding</keyword>
<keyword evidence="13" id="KW-1185">Reference proteome</keyword>
<feature type="domain" description="ABC transporter" evidence="11">
    <location>
        <begin position="172"/>
        <end position="414"/>
    </location>
</feature>
<accession>A0A922KVP3</accession>
<feature type="transmembrane region" description="Helical" evidence="10">
    <location>
        <begin position="557"/>
        <end position="577"/>
    </location>
</feature>
<feature type="transmembrane region" description="Helical" evidence="10">
    <location>
        <begin position="645"/>
        <end position="665"/>
    </location>
</feature>
<evidence type="ECO:0000256" key="8">
    <source>
        <dbReference type="ARBA" id="ARBA00023136"/>
    </source>
</evidence>
<evidence type="ECO:0000256" key="4">
    <source>
        <dbReference type="ARBA" id="ARBA00022692"/>
    </source>
</evidence>